<dbReference type="Pfam" id="PF08240">
    <property type="entry name" value="ADH_N"/>
    <property type="match status" value="1"/>
</dbReference>
<dbReference type="Pfam" id="PF00107">
    <property type="entry name" value="ADH_zinc_N"/>
    <property type="match status" value="1"/>
</dbReference>
<comment type="similarity">
    <text evidence="1 3">Belongs to the zinc-containing alcohol dehydrogenase family. Quinone oxidoreductase subfamily.</text>
</comment>
<dbReference type="InterPro" id="IPR051603">
    <property type="entry name" value="Zinc-ADH_QOR/CCCR"/>
</dbReference>
<keyword evidence="2" id="KW-0521">NADP</keyword>
<dbReference type="InterPro" id="IPR013149">
    <property type="entry name" value="ADH-like_C"/>
</dbReference>
<accession>A0ABQ1LNG0</accession>
<gene>
    <name evidence="5" type="ORF">GCM10007207_11160</name>
</gene>
<dbReference type="PANTHER" id="PTHR44154:SF1">
    <property type="entry name" value="QUINONE OXIDOREDUCTASE"/>
    <property type="match status" value="1"/>
</dbReference>
<dbReference type="InterPro" id="IPR011032">
    <property type="entry name" value="GroES-like_sf"/>
</dbReference>
<proteinExistence type="inferred from homology"/>
<protein>
    <recommendedName>
        <fullName evidence="3">Zinc-type alcohol dehydrogenase-like protein</fullName>
    </recommendedName>
</protein>
<dbReference type="PANTHER" id="PTHR44154">
    <property type="entry name" value="QUINONE OXIDOREDUCTASE"/>
    <property type="match status" value="1"/>
</dbReference>
<evidence type="ECO:0000313" key="6">
    <source>
        <dbReference type="Proteomes" id="UP000637769"/>
    </source>
</evidence>
<feature type="domain" description="Enoyl reductase (ER)" evidence="4">
    <location>
        <begin position="32"/>
        <end position="349"/>
    </location>
</feature>
<dbReference type="SMART" id="SM00829">
    <property type="entry name" value="PKS_ER"/>
    <property type="match status" value="1"/>
</dbReference>
<comment type="caution">
    <text evidence="5">The sequence shown here is derived from an EMBL/GenBank/DDBJ whole genome shotgun (WGS) entry which is preliminary data.</text>
</comment>
<organism evidence="5 6">
    <name type="scientific">Asaia siamensis</name>
    <dbReference type="NCBI Taxonomy" id="110479"/>
    <lineage>
        <taxon>Bacteria</taxon>
        <taxon>Pseudomonadati</taxon>
        <taxon>Pseudomonadota</taxon>
        <taxon>Alphaproteobacteria</taxon>
        <taxon>Acetobacterales</taxon>
        <taxon>Acetobacteraceae</taxon>
        <taxon>Asaia</taxon>
    </lineage>
</organism>
<evidence type="ECO:0000256" key="1">
    <source>
        <dbReference type="ARBA" id="ARBA00010371"/>
    </source>
</evidence>
<dbReference type="Proteomes" id="UP000637769">
    <property type="component" value="Unassembled WGS sequence"/>
</dbReference>
<dbReference type="NCBIfam" id="TIGR02817">
    <property type="entry name" value="adh_fam_1"/>
    <property type="match status" value="1"/>
</dbReference>
<dbReference type="InterPro" id="IPR036291">
    <property type="entry name" value="NAD(P)-bd_dom_sf"/>
</dbReference>
<evidence type="ECO:0000256" key="3">
    <source>
        <dbReference type="RuleBase" id="RU364000"/>
    </source>
</evidence>
<dbReference type="SUPFAM" id="SSF51735">
    <property type="entry name" value="NAD(P)-binding Rossmann-fold domains"/>
    <property type="match status" value="1"/>
</dbReference>
<keyword evidence="3" id="KW-0479">Metal-binding</keyword>
<dbReference type="EMBL" id="BMCH01000002">
    <property type="protein sequence ID" value="GGC27472.1"/>
    <property type="molecule type" value="Genomic_DNA"/>
</dbReference>
<keyword evidence="3" id="KW-0560">Oxidoreductase</keyword>
<dbReference type="SUPFAM" id="SSF50129">
    <property type="entry name" value="GroES-like"/>
    <property type="match status" value="1"/>
</dbReference>
<dbReference type="InterPro" id="IPR014182">
    <property type="entry name" value="ADH_Zn_typ-1"/>
</dbReference>
<evidence type="ECO:0000313" key="5">
    <source>
        <dbReference type="EMBL" id="GGC27472.1"/>
    </source>
</evidence>
<dbReference type="Gene3D" id="3.90.180.10">
    <property type="entry name" value="Medium-chain alcohol dehydrogenases, catalytic domain"/>
    <property type="match status" value="1"/>
</dbReference>
<dbReference type="InterPro" id="IPR020843">
    <property type="entry name" value="ER"/>
</dbReference>
<sequence length="351" mass="38146">MGAVLGFSLQRVFTKREIRMKAVGYKAPGAPDILQDIELPDPAPPQGRDLLVRVKAVSINPVDTKIRQRAGALEGDDWRVLGWDAAGIVEAVGPDVSHFRPGDRVFYAGALMRQGSNAEKQLVEETLVGHMPEGLDWGQAASLPLTAVTAWEMLFDRLSVTHLTSGALLVVGGAGGVGSILIQIARKLTGLTIIATASRPETREWVERMGAHHVIDHRGDMAAQIRALGLEHVSHIASLTASDQHQKTYEEILAPQGHLSLIDDPAHFDIMGFKRKSAVISWEFMFTRSLFATPDKARQHDILEQVSSLVQAGDLVPTELRRVTGLSAETLMALHRDSEAGTSIGKTVLVF</sequence>
<evidence type="ECO:0000259" key="4">
    <source>
        <dbReference type="SMART" id="SM00829"/>
    </source>
</evidence>
<evidence type="ECO:0000256" key="2">
    <source>
        <dbReference type="ARBA" id="ARBA00022857"/>
    </source>
</evidence>
<dbReference type="Gene3D" id="3.40.50.720">
    <property type="entry name" value="NAD(P)-binding Rossmann-like Domain"/>
    <property type="match status" value="1"/>
</dbReference>
<keyword evidence="3" id="KW-0862">Zinc</keyword>
<keyword evidence="6" id="KW-1185">Reference proteome</keyword>
<reference evidence="6" key="1">
    <citation type="journal article" date="2019" name="Int. J. Syst. Evol. Microbiol.">
        <title>The Global Catalogue of Microorganisms (GCM) 10K type strain sequencing project: providing services to taxonomists for standard genome sequencing and annotation.</title>
        <authorList>
            <consortium name="The Broad Institute Genomics Platform"/>
            <consortium name="The Broad Institute Genome Sequencing Center for Infectious Disease"/>
            <person name="Wu L."/>
            <person name="Ma J."/>
        </authorList>
    </citation>
    <scope>NUCLEOTIDE SEQUENCE [LARGE SCALE GENOMIC DNA]</scope>
    <source>
        <strain evidence="6">CCM 7132</strain>
    </source>
</reference>
<dbReference type="CDD" id="cd08252">
    <property type="entry name" value="AL_MDR"/>
    <property type="match status" value="1"/>
</dbReference>
<dbReference type="InterPro" id="IPR013154">
    <property type="entry name" value="ADH-like_N"/>
</dbReference>
<name>A0ABQ1LNG0_9PROT</name>